<name>A0A379MWL3_9BACT</name>
<evidence type="ECO:0000256" key="1">
    <source>
        <dbReference type="SAM" id="MobiDB-lite"/>
    </source>
</evidence>
<accession>A0A379MWL3</accession>
<keyword evidence="4" id="KW-1185">Reference proteome</keyword>
<dbReference type="Proteomes" id="UP000255233">
    <property type="component" value="Unassembled WGS sequence"/>
</dbReference>
<gene>
    <name evidence="3" type="ORF">NCTC11190_02264</name>
</gene>
<evidence type="ECO:0000256" key="2">
    <source>
        <dbReference type="SAM" id="Phobius"/>
    </source>
</evidence>
<dbReference type="AlphaFoldDB" id="A0A379MWL3"/>
<reference evidence="3 4" key="1">
    <citation type="submission" date="2018-06" db="EMBL/GenBank/DDBJ databases">
        <authorList>
            <consortium name="Pathogen Informatics"/>
            <person name="Doyle S."/>
        </authorList>
    </citation>
    <scope>NUCLEOTIDE SEQUENCE [LARGE SCALE GENOMIC DNA]</scope>
    <source>
        <strain evidence="3 4">NCTC11190</strain>
    </source>
</reference>
<protein>
    <recommendedName>
        <fullName evidence="5">Cell division protein FtsL</fullName>
    </recommendedName>
</protein>
<feature type="region of interest" description="Disordered" evidence="1">
    <location>
        <begin position="1"/>
        <end position="65"/>
    </location>
</feature>
<organism evidence="3 4">
    <name type="scientific">Rikenella microfusus</name>
    <dbReference type="NCBI Taxonomy" id="28139"/>
    <lineage>
        <taxon>Bacteria</taxon>
        <taxon>Pseudomonadati</taxon>
        <taxon>Bacteroidota</taxon>
        <taxon>Bacteroidia</taxon>
        <taxon>Bacteroidales</taxon>
        <taxon>Rikenellaceae</taxon>
        <taxon>Rikenella</taxon>
    </lineage>
</organism>
<dbReference type="Pfam" id="PF19579">
    <property type="entry name" value="FtsL_2"/>
    <property type="match status" value="1"/>
</dbReference>
<keyword evidence="2" id="KW-1133">Transmembrane helix</keyword>
<keyword evidence="2" id="KW-0812">Transmembrane</keyword>
<evidence type="ECO:0000313" key="3">
    <source>
        <dbReference type="EMBL" id="SUE35022.1"/>
    </source>
</evidence>
<evidence type="ECO:0008006" key="5">
    <source>
        <dbReference type="Google" id="ProtNLM"/>
    </source>
</evidence>
<proteinExistence type="predicted"/>
<evidence type="ECO:0000313" key="4">
    <source>
        <dbReference type="Proteomes" id="UP000255233"/>
    </source>
</evidence>
<dbReference type="InterPro" id="IPR045755">
    <property type="entry name" value="FtsL-like"/>
</dbReference>
<dbReference type="STRING" id="880526.GCA_000427365_01556"/>
<feature type="transmembrane region" description="Helical" evidence="2">
    <location>
        <begin position="92"/>
        <end position="110"/>
    </location>
</feature>
<dbReference type="EMBL" id="UGVL01000001">
    <property type="protein sequence ID" value="SUE35022.1"/>
    <property type="molecule type" value="Genomic_DNA"/>
</dbReference>
<sequence length="170" mass="18935">MLFRKRHKIAGQEAGWEPEPPAVPAAVSDEDAAPPDWREPDAPPSPEESPDPAESVPSADGQVPRRKKGIRIGQFFTGGVLSQDEFTRRLPVIVYGVFLMLLYIANGFHLQHKHSELDRIADELKQLKTEAVTSSAVRMTLTRQSEIERLLRERGIPLVQDGAPSHVIED</sequence>
<keyword evidence="2" id="KW-0472">Membrane</keyword>